<feature type="domain" description="AB hydrolase-1" evidence="3">
    <location>
        <begin position="63"/>
        <end position="162"/>
    </location>
</feature>
<dbReference type="Proteomes" id="UP000606786">
    <property type="component" value="Unassembled WGS sequence"/>
</dbReference>
<gene>
    <name evidence="4" type="ORF">CCAP1982_LOCUS11854</name>
</gene>
<evidence type="ECO:0000313" key="5">
    <source>
        <dbReference type="Proteomes" id="UP000606786"/>
    </source>
</evidence>
<dbReference type="Pfam" id="PF00561">
    <property type="entry name" value="Abhydrolase_1"/>
    <property type="match status" value="1"/>
</dbReference>
<evidence type="ECO:0000259" key="3">
    <source>
        <dbReference type="Pfam" id="PF00561"/>
    </source>
</evidence>
<evidence type="ECO:0000256" key="1">
    <source>
        <dbReference type="ARBA" id="ARBA00008645"/>
    </source>
</evidence>
<comment type="similarity">
    <text evidence="1">Belongs to the AB hydrolase superfamily.</text>
</comment>
<dbReference type="Gene3D" id="3.40.50.1820">
    <property type="entry name" value="alpha/beta hydrolase"/>
    <property type="match status" value="1"/>
</dbReference>
<dbReference type="PANTHER" id="PTHR43798">
    <property type="entry name" value="MONOACYLGLYCEROL LIPASE"/>
    <property type="match status" value="1"/>
</dbReference>
<organism evidence="4 5">
    <name type="scientific">Ceratitis capitata</name>
    <name type="common">Mediterranean fruit fly</name>
    <name type="synonym">Tephritis capitata</name>
    <dbReference type="NCBI Taxonomy" id="7213"/>
    <lineage>
        <taxon>Eukaryota</taxon>
        <taxon>Metazoa</taxon>
        <taxon>Ecdysozoa</taxon>
        <taxon>Arthropoda</taxon>
        <taxon>Hexapoda</taxon>
        <taxon>Insecta</taxon>
        <taxon>Pterygota</taxon>
        <taxon>Neoptera</taxon>
        <taxon>Endopterygota</taxon>
        <taxon>Diptera</taxon>
        <taxon>Brachycera</taxon>
        <taxon>Muscomorpha</taxon>
        <taxon>Tephritoidea</taxon>
        <taxon>Tephritidae</taxon>
        <taxon>Ceratitis</taxon>
        <taxon>Ceratitis</taxon>
    </lineage>
</organism>
<dbReference type="InterPro" id="IPR000073">
    <property type="entry name" value="AB_hydrolase_1"/>
</dbReference>
<reference evidence="4" key="1">
    <citation type="submission" date="2020-11" db="EMBL/GenBank/DDBJ databases">
        <authorList>
            <person name="Whitehead M."/>
        </authorList>
    </citation>
    <scope>NUCLEOTIDE SEQUENCE</scope>
    <source>
        <strain evidence="4">EGII</strain>
    </source>
</reference>
<dbReference type="KEGG" id="ccat:101455677"/>
<evidence type="ECO:0000256" key="2">
    <source>
        <dbReference type="ARBA" id="ARBA00022801"/>
    </source>
</evidence>
<dbReference type="OrthoDB" id="190201at2759"/>
<evidence type="ECO:0000313" key="4">
    <source>
        <dbReference type="EMBL" id="CAD7003397.1"/>
    </source>
</evidence>
<sequence length="334" mass="38808">MHVVTNLCRQKIHFAKKLFSRRCTSGFSQKDESYVTRHFEEISISVPWGHINGKWYGPNNVRPILGLHGWQDNAGTFDTLAPLLPQHVGFLALDLPGHGRSSWLPSGMSYHSIDLVSTLLRIMDFFKWDKVSMICHSMSSVNGFVFSAFYPEKVDMMVGLDVLKPLSRNSVKIVDNYKECLIKTIAYEKRHSKSEPPCYEWDKLVDRLHYGSNKSVKKESCKYLLNRAIQPCKSDPKKYYFARDSRLKQSMYYGFSKGVALEMAQRISSPYMFIKASQGPYYEERKYFDEALDIMKRNPLFEYYEVEGSHHVHLNNPETVSPIINSFINKWRPL</sequence>
<protein>
    <submittedName>
        <fullName evidence="4">(Mediterranean fruit fly) hypothetical protein</fullName>
    </submittedName>
</protein>
<dbReference type="PANTHER" id="PTHR43798:SF14">
    <property type="entry name" value="SERINE HYDROLASE-LIKE PROTEIN DDB_G0286239"/>
    <property type="match status" value="1"/>
</dbReference>
<keyword evidence="2" id="KW-0378">Hydrolase</keyword>
<dbReference type="SUPFAM" id="SSF53474">
    <property type="entry name" value="alpha/beta-Hydrolases"/>
    <property type="match status" value="1"/>
</dbReference>
<accession>A0A811V0I2</accession>
<comment type="caution">
    <text evidence="4">The sequence shown here is derived from an EMBL/GenBank/DDBJ whole genome shotgun (WGS) entry which is preliminary data.</text>
</comment>
<proteinExistence type="inferred from homology"/>
<keyword evidence="5" id="KW-1185">Reference proteome</keyword>
<dbReference type="InterPro" id="IPR029058">
    <property type="entry name" value="AB_hydrolase_fold"/>
</dbReference>
<dbReference type="AlphaFoldDB" id="A0A811V0I2"/>
<dbReference type="EMBL" id="CAJHJT010000034">
    <property type="protein sequence ID" value="CAD7003397.1"/>
    <property type="molecule type" value="Genomic_DNA"/>
</dbReference>
<dbReference type="GO" id="GO:0016787">
    <property type="term" value="F:hydrolase activity"/>
    <property type="evidence" value="ECO:0007669"/>
    <property type="project" value="UniProtKB-KW"/>
</dbReference>
<dbReference type="GO" id="GO:0016020">
    <property type="term" value="C:membrane"/>
    <property type="evidence" value="ECO:0007669"/>
    <property type="project" value="TreeGrafter"/>
</dbReference>
<name>A0A811V0I2_CERCA</name>
<dbReference type="InterPro" id="IPR050266">
    <property type="entry name" value="AB_hydrolase_sf"/>
</dbReference>